<dbReference type="GO" id="GO:0043539">
    <property type="term" value="F:protein serine/threonine kinase activator activity"/>
    <property type="evidence" value="ECO:0007669"/>
    <property type="project" value="TreeGrafter"/>
</dbReference>
<dbReference type="SMART" id="SM01307">
    <property type="entry name" value="RICTOR_M"/>
    <property type="match status" value="1"/>
</dbReference>
<dbReference type="GO" id="GO:0031932">
    <property type="term" value="C:TORC2 complex"/>
    <property type="evidence" value="ECO:0007669"/>
    <property type="project" value="InterPro"/>
</dbReference>
<protein>
    <submittedName>
        <fullName evidence="2">Rapamycininsensitive companion of mTORlike</fullName>
    </submittedName>
</protein>
<feature type="non-terminal residue" evidence="2">
    <location>
        <position position="1"/>
    </location>
</feature>
<proteinExistence type="predicted"/>
<organism evidence="2 3">
    <name type="scientific">Caligus rogercresseyi</name>
    <name type="common">Sea louse</name>
    <dbReference type="NCBI Taxonomy" id="217165"/>
    <lineage>
        <taxon>Eukaryota</taxon>
        <taxon>Metazoa</taxon>
        <taxon>Ecdysozoa</taxon>
        <taxon>Arthropoda</taxon>
        <taxon>Crustacea</taxon>
        <taxon>Multicrustacea</taxon>
        <taxon>Hexanauplia</taxon>
        <taxon>Copepoda</taxon>
        <taxon>Siphonostomatoida</taxon>
        <taxon>Caligidae</taxon>
        <taxon>Caligus</taxon>
    </lineage>
</organism>
<accession>A0A7T8JZ51</accession>
<dbReference type="AlphaFoldDB" id="A0A7T8JZ51"/>
<evidence type="ECO:0000313" key="2">
    <source>
        <dbReference type="EMBL" id="QQP39536.1"/>
    </source>
</evidence>
<gene>
    <name evidence="2" type="ORF">FKW44_020454</name>
</gene>
<dbReference type="InterPro" id="IPR028268">
    <property type="entry name" value="Pianissimo_fam"/>
</dbReference>
<feature type="domain" description="Rapamycin-insensitive companion of mTOR middle" evidence="1">
    <location>
        <begin position="49"/>
        <end position="212"/>
    </location>
</feature>
<evidence type="ECO:0000259" key="1">
    <source>
        <dbReference type="SMART" id="SM01307"/>
    </source>
</evidence>
<feature type="non-terminal residue" evidence="2">
    <location>
        <position position="212"/>
    </location>
</feature>
<reference evidence="3" key="1">
    <citation type="submission" date="2021-01" db="EMBL/GenBank/DDBJ databases">
        <title>Caligus Genome Assembly.</title>
        <authorList>
            <person name="Gallardo-Escarate C."/>
        </authorList>
    </citation>
    <scope>NUCLEOTIDE SEQUENCE [LARGE SCALE GENOMIC DNA]</scope>
</reference>
<evidence type="ECO:0000313" key="3">
    <source>
        <dbReference type="Proteomes" id="UP000595437"/>
    </source>
</evidence>
<dbReference type="PANTHER" id="PTHR13298">
    <property type="entry name" value="CYTOSOLIC REGULATOR PIANISSIMO"/>
    <property type="match status" value="1"/>
</dbReference>
<sequence>VSTLHRIHAIKKRGPKASSLFFHEILSGSERFPNGEGFIGDKLQNPAKSADDRLSSAIKDSGVLRHEWTAWHWDMVLLVFQCEAFIRNAEVSAHKTFLRKIFEFYKPSKGLFSKVELSHPHSKELGWIGLAFLDLLLKIGGGLNEGSKILDELLADIHYYIKAVISSESPHDCLISPTRIATTASQYYFLFLGHLSRSESGRNLLLRHAFLP</sequence>
<dbReference type="PANTHER" id="PTHR13298:SF11">
    <property type="entry name" value="RAPAMYCIN-INSENSITIVE COMPANION OF MTOR"/>
    <property type="match status" value="1"/>
</dbReference>
<name>A0A7T8JZ51_CALRO</name>
<dbReference type="Pfam" id="PF14666">
    <property type="entry name" value="RICTOR_M"/>
    <property type="match status" value="1"/>
</dbReference>
<keyword evidence="3" id="KW-1185">Reference proteome</keyword>
<dbReference type="GO" id="GO:0051897">
    <property type="term" value="P:positive regulation of phosphatidylinositol 3-kinase/protein kinase B signal transduction"/>
    <property type="evidence" value="ECO:0007669"/>
    <property type="project" value="TreeGrafter"/>
</dbReference>
<dbReference type="EMBL" id="CP045903">
    <property type="protein sequence ID" value="QQP39536.1"/>
    <property type="molecule type" value="Genomic_DNA"/>
</dbReference>
<dbReference type="GO" id="GO:0038203">
    <property type="term" value="P:TORC2 signaling"/>
    <property type="evidence" value="ECO:0007669"/>
    <property type="project" value="TreeGrafter"/>
</dbReference>
<dbReference type="OrthoDB" id="271111at2759"/>
<dbReference type="InterPro" id="IPR029451">
    <property type="entry name" value="RICTOR_M"/>
</dbReference>
<dbReference type="Proteomes" id="UP000595437">
    <property type="component" value="Chromosome 14"/>
</dbReference>